<dbReference type="Gene3D" id="2.130.10.10">
    <property type="entry name" value="YVTN repeat-like/Quinoprotein amine dehydrogenase"/>
    <property type="match status" value="1"/>
</dbReference>
<name>T1KHJ5_TETUR</name>
<dbReference type="EMBL" id="CAEY01000075">
    <property type="status" value="NOT_ANNOTATED_CDS"/>
    <property type="molecule type" value="Genomic_DNA"/>
</dbReference>
<dbReference type="GO" id="GO:0000462">
    <property type="term" value="P:maturation of SSU-rRNA from tricistronic rRNA transcript (SSU-rRNA, 5.8S rRNA, LSU-rRNA)"/>
    <property type="evidence" value="ECO:0007669"/>
    <property type="project" value="TreeGrafter"/>
</dbReference>
<dbReference type="InterPro" id="IPR007287">
    <property type="entry name" value="Sof1"/>
</dbReference>
<dbReference type="SMART" id="SM00320">
    <property type="entry name" value="WD40"/>
    <property type="match status" value="4"/>
</dbReference>
<keyword evidence="6" id="KW-0687">Ribonucleoprotein</keyword>
<dbReference type="InterPro" id="IPR001680">
    <property type="entry name" value="WD40_rpt"/>
</dbReference>
<dbReference type="HOGENOM" id="CLU_033999_0_1_1"/>
<keyword evidence="3 7" id="KW-0853">WD repeat</keyword>
<evidence type="ECO:0000256" key="2">
    <source>
        <dbReference type="ARBA" id="ARBA00005649"/>
    </source>
</evidence>
<keyword evidence="4" id="KW-0677">Repeat</keyword>
<feature type="domain" description="Sof1-like protein" evidence="8">
    <location>
        <begin position="256"/>
        <end position="341"/>
    </location>
</feature>
<dbReference type="InterPro" id="IPR015943">
    <property type="entry name" value="WD40/YVTN_repeat-like_dom_sf"/>
</dbReference>
<evidence type="ECO:0000256" key="6">
    <source>
        <dbReference type="ARBA" id="ARBA00023274"/>
    </source>
</evidence>
<evidence type="ECO:0000256" key="1">
    <source>
        <dbReference type="ARBA" id="ARBA00004604"/>
    </source>
</evidence>
<feature type="repeat" description="WD" evidence="7">
    <location>
        <begin position="180"/>
        <end position="212"/>
    </location>
</feature>
<evidence type="ECO:0000256" key="5">
    <source>
        <dbReference type="ARBA" id="ARBA00023242"/>
    </source>
</evidence>
<dbReference type="AlphaFoldDB" id="T1KHJ5"/>
<evidence type="ECO:0000256" key="3">
    <source>
        <dbReference type="ARBA" id="ARBA00022574"/>
    </source>
</evidence>
<reference evidence="9" key="2">
    <citation type="submission" date="2015-06" db="UniProtKB">
        <authorList>
            <consortium name="EnsemblMetazoa"/>
        </authorList>
    </citation>
    <scope>IDENTIFICATION</scope>
</reference>
<dbReference type="InterPro" id="IPR036322">
    <property type="entry name" value="WD40_repeat_dom_sf"/>
</dbReference>
<comment type="subcellular location">
    <subcellularLocation>
        <location evidence="1">Nucleus</location>
        <location evidence="1">Nucleolus</location>
    </subcellularLocation>
</comment>
<sequence length="347" mass="39829">MKKSCVRTIQAHSGAVCDLCMPNHGGYFFSCGDTNVIKRWSLSEDDSGDQPLNSIVAKTNIVGMDHHRKKSILVTCGEAVDLWDESRPSPLKTYKSNFDTSYRVKFNPIEVNIFASTANDRSITLFDTRQNEHLRKVILAMRTNNVAWNPMEGYHFTAANEDHNLYTFDMRNLSEPLKAHLDHIGAVIDVDYSPTGKEFVSGSYDKTLRIFKEDSIHSREIYYTKRMQRLTSVIWTSDAKYILCGSDEMDIRAWKANASEKLGPKALREELNFRYQEKLKETFANHPEIKRIARHRHVPKHVYHGKKEKDAMVNAIKRKEANRRAHSKPGTVPVTSVKTRAIVKELE</sequence>
<dbReference type="eggNOG" id="KOG0268">
    <property type="taxonomic scope" value="Eukaryota"/>
</dbReference>
<dbReference type="Pfam" id="PF04158">
    <property type="entry name" value="Sof1"/>
    <property type="match status" value="1"/>
</dbReference>
<organism evidence="9 10">
    <name type="scientific">Tetranychus urticae</name>
    <name type="common">Two-spotted spider mite</name>
    <dbReference type="NCBI Taxonomy" id="32264"/>
    <lineage>
        <taxon>Eukaryota</taxon>
        <taxon>Metazoa</taxon>
        <taxon>Ecdysozoa</taxon>
        <taxon>Arthropoda</taxon>
        <taxon>Chelicerata</taxon>
        <taxon>Arachnida</taxon>
        <taxon>Acari</taxon>
        <taxon>Acariformes</taxon>
        <taxon>Trombidiformes</taxon>
        <taxon>Prostigmata</taxon>
        <taxon>Eleutherengona</taxon>
        <taxon>Raphignathae</taxon>
        <taxon>Tetranychoidea</taxon>
        <taxon>Tetranychidae</taxon>
        <taxon>Tetranychus</taxon>
    </lineage>
</organism>
<dbReference type="InterPro" id="IPR051733">
    <property type="entry name" value="WD_repeat_DCAF13/WDSOF1"/>
</dbReference>
<dbReference type="SUPFAM" id="SSF50978">
    <property type="entry name" value="WD40 repeat-like"/>
    <property type="match status" value="1"/>
</dbReference>
<evidence type="ECO:0000259" key="8">
    <source>
        <dbReference type="Pfam" id="PF04158"/>
    </source>
</evidence>
<evidence type="ECO:0000313" key="9">
    <source>
        <dbReference type="EnsemblMetazoa" id="tetur11g04620.1"/>
    </source>
</evidence>
<keyword evidence="5" id="KW-0539">Nucleus</keyword>
<evidence type="ECO:0000256" key="7">
    <source>
        <dbReference type="PROSITE-ProRule" id="PRU00221"/>
    </source>
</evidence>
<reference evidence="10" key="1">
    <citation type="submission" date="2011-08" db="EMBL/GenBank/DDBJ databases">
        <authorList>
            <person name="Rombauts S."/>
        </authorList>
    </citation>
    <scope>NUCLEOTIDE SEQUENCE</scope>
    <source>
        <strain evidence="10">London</strain>
    </source>
</reference>
<keyword evidence="10" id="KW-1185">Reference proteome</keyword>
<dbReference type="Pfam" id="PF00400">
    <property type="entry name" value="WD40"/>
    <property type="match status" value="2"/>
</dbReference>
<dbReference type="STRING" id="32264.T1KHJ5"/>
<accession>T1KHJ5</accession>
<dbReference type="PROSITE" id="PS50082">
    <property type="entry name" value="WD_REPEATS_2"/>
    <property type="match status" value="1"/>
</dbReference>
<dbReference type="GO" id="GO:0032040">
    <property type="term" value="C:small-subunit processome"/>
    <property type="evidence" value="ECO:0007669"/>
    <property type="project" value="TreeGrafter"/>
</dbReference>
<comment type="similarity">
    <text evidence="2">Belongs to the WD repeat DCAF13/WDSOF1 family.</text>
</comment>
<dbReference type="Proteomes" id="UP000015104">
    <property type="component" value="Unassembled WGS sequence"/>
</dbReference>
<dbReference type="EnsemblMetazoa" id="tetur11g04620.1">
    <property type="protein sequence ID" value="tetur11g04620.1"/>
    <property type="gene ID" value="tetur11g04620"/>
</dbReference>
<protein>
    <recommendedName>
        <fullName evidence="8">Sof1-like protein domain-containing protein</fullName>
    </recommendedName>
</protein>
<dbReference type="PANTHER" id="PTHR22851">
    <property type="entry name" value="U3 SMALL NUCLEOLAR RNA U3 SNORNA ASSOCIATED PROTEIN"/>
    <property type="match status" value="1"/>
</dbReference>
<evidence type="ECO:0000313" key="10">
    <source>
        <dbReference type="Proteomes" id="UP000015104"/>
    </source>
</evidence>
<evidence type="ECO:0000256" key="4">
    <source>
        <dbReference type="ARBA" id="ARBA00022737"/>
    </source>
</evidence>
<dbReference type="PANTHER" id="PTHR22851:SF0">
    <property type="entry name" value="DDB1- AND CUL4-ASSOCIATED FACTOR 13"/>
    <property type="match status" value="1"/>
</dbReference>
<proteinExistence type="inferred from homology"/>